<feature type="transmembrane region" description="Helical" evidence="1">
    <location>
        <begin position="162"/>
        <end position="184"/>
    </location>
</feature>
<feature type="transmembrane region" description="Helical" evidence="1">
    <location>
        <begin position="6"/>
        <end position="26"/>
    </location>
</feature>
<evidence type="ECO:0000256" key="1">
    <source>
        <dbReference type="SAM" id="Phobius"/>
    </source>
</evidence>
<feature type="transmembrane region" description="Helical" evidence="1">
    <location>
        <begin position="196"/>
        <end position="216"/>
    </location>
</feature>
<dbReference type="Proteomes" id="UP000029385">
    <property type="component" value="Unassembled WGS sequence"/>
</dbReference>
<reference evidence="2 3" key="1">
    <citation type="submission" date="2013-09" db="EMBL/GenBank/DDBJ databases">
        <title>Genome sequencing of Arenimonas oryziterrae.</title>
        <authorList>
            <person name="Chen F."/>
            <person name="Wang G."/>
        </authorList>
    </citation>
    <scope>NUCLEOTIDE SEQUENCE [LARGE SCALE GENOMIC DNA]</scope>
    <source>
        <strain evidence="2 3">YC6267</strain>
    </source>
</reference>
<comment type="caution">
    <text evidence="2">The sequence shown here is derived from an EMBL/GenBank/DDBJ whole genome shotgun (WGS) entry which is preliminary data.</text>
</comment>
<keyword evidence="1" id="KW-0812">Transmembrane</keyword>
<protein>
    <recommendedName>
        <fullName evidence="4">DUF2306 domain-containing protein</fullName>
    </recommendedName>
</protein>
<dbReference type="AlphaFoldDB" id="A0A091BHE7"/>
<feature type="transmembrane region" description="Helical" evidence="1">
    <location>
        <begin position="38"/>
        <end position="58"/>
    </location>
</feature>
<dbReference type="RefSeq" id="WP_155844866.1">
    <property type="nucleotide sequence ID" value="NZ_ATVD01000003.1"/>
</dbReference>
<dbReference type="PATRIC" id="fig|1121015.4.peg.993"/>
<dbReference type="OrthoDB" id="5984490at2"/>
<proteinExistence type="predicted"/>
<keyword evidence="3" id="KW-1185">Reference proteome</keyword>
<accession>A0A091BHE7</accession>
<evidence type="ECO:0000313" key="2">
    <source>
        <dbReference type="EMBL" id="KFN43785.1"/>
    </source>
</evidence>
<feature type="transmembrane region" description="Helical" evidence="1">
    <location>
        <begin position="70"/>
        <end position="90"/>
    </location>
</feature>
<organism evidence="2 3">
    <name type="scientific">Arenimonas oryziterrae DSM 21050 = YC6267</name>
    <dbReference type="NCBI Taxonomy" id="1121015"/>
    <lineage>
        <taxon>Bacteria</taxon>
        <taxon>Pseudomonadati</taxon>
        <taxon>Pseudomonadota</taxon>
        <taxon>Gammaproteobacteria</taxon>
        <taxon>Lysobacterales</taxon>
        <taxon>Lysobacteraceae</taxon>
        <taxon>Arenimonas</taxon>
    </lineage>
</organism>
<keyword evidence="1" id="KW-0472">Membrane</keyword>
<evidence type="ECO:0000313" key="3">
    <source>
        <dbReference type="Proteomes" id="UP000029385"/>
    </source>
</evidence>
<feature type="transmembrane region" description="Helical" evidence="1">
    <location>
        <begin position="102"/>
        <end position="125"/>
    </location>
</feature>
<feature type="transmembrane region" description="Helical" evidence="1">
    <location>
        <begin position="131"/>
        <end position="150"/>
    </location>
</feature>
<evidence type="ECO:0008006" key="4">
    <source>
        <dbReference type="Google" id="ProtNLM"/>
    </source>
</evidence>
<name>A0A091BHE7_9GAMM</name>
<dbReference type="STRING" id="1121015.GCA_000420545_01955"/>
<dbReference type="EMBL" id="AVCI01000004">
    <property type="protein sequence ID" value="KFN43785.1"/>
    <property type="molecule type" value="Genomic_DNA"/>
</dbReference>
<keyword evidence="1" id="KW-1133">Transmembrane helix</keyword>
<sequence length="233" mass="25043">MSAYQVLLSLHGLLGLVALATFWVAGMSKKGSPLHKRAGKVYLAAMVGLLVPALPLAVRVLTLKSTFGGIFLLYLWVITITSVWVSWRAIRDKRDWARFTGPVYRGLAVLNLASGAVVLALGLFFASQSQLIFIAFSLVGLLGGVGMLRFTRRAPTQPRWWLEEHLGAMIGNGVATHIAFLSIGLPKLLPMLAGPLLQNLAWLAPLAAAVLARIYLGRKFLPAPAALPAAKLA</sequence>
<gene>
    <name evidence="2" type="ORF">N789_07520</name>
</gene>
<dbReference type="eggNOG" id="ENOG5032RXD">
    <property type="taxonomic scope" value="Bacteria"/>
</dbReference>